<gene>
    <name evidence="2" type="ORF">CHS0354_033971</name>
</gene>
<keyword evidence="3" id="KW-1185">Reference proteome</keyword>
<accession>A0AAE0T8K7</accession>
<name>A0AAE0T8K7_9BIVA</name>
<reference evidence="2" key="1">
    <citation type="journal article" date="2021" name="Genome Biol. Evol.">
        <title>A High-Quality Reference Genome for a Parasitic Bivalve with Doubly Uniparental Inheritance (Bivalvia: Unionida).</title>
        <authorList>
            <person name="Smith C.H."/>
        </authorList>
    </citation>
    <scope>NUCLEOTIDE SEQUENCE</scope>
    <source>
        <strain evidence="2">CHS0354</strain>
    </source>
</reference>
<comment type="caution">
    <text evidence="2">The sequence shown here is derived from an EMBL/GenBank/DDBJ whole genome shotgun (WGS) entry which is preliminary data.</text>
</comment>
<evidence type="ECO:0000313" key="3">
    <source>
        <dbReference type="Proteomes" id="UP001195483"/>
    </source>
</evidence>
<protein>
    <submittedName>
        <fullName evidence="2">Uncharacterized protein</fullName>
    </submittedName>
</protein>
<proteinExistence type="predicted"/>
<keyword evidence="1" id="KW-0732">Signal</keyword>
<evidence type="ECO:0000256" key="1">
    <source>
        <dbReference type="SAM" id="SignalP"/>
    </source>
</evidence>
<evidence type="ECO:0000313" key="2">
    <source>
        <dbReference type="EMBL" id="KAK3605769.1"/>
    </source>
</evidence>
<dbReference type="Proteomes" id="UP001195483">
    <property type="component" value="Unassembled WGS sequence"/>
</dbReference>
<feature type="signal peptide" evidence="1">
    <location>
        <begin position="1"/>
        <end position="20"/>
    </location>
</feature>
<organism evidence="2 3">
    <name type="scientific">Potamilus streckersoni</name>
    <dbReference type="NCBI Taxonomy" id="2493646"/>
    <lineage>
        <taxon>Eukaryota</taxon>
        <taxon>Metazoa</taxon>
        <taxon>Spiralia</taxon>
        <taxon>Lophotrochozoa</taxon>
        <taxon>Mollusca</taxon>
        <taxon>Bivalvia</taxon>
        <taxon>Autobranchia</taxon>
        <taxon>Heteroconchia</taxon>
        <taxon>Palaeoheterodonta</taxon>
        <taxon>Unionida</taxon>
        <taxon>Unionoidea</taxon>
        <taxon>Unionidae</taxon>
        <taxon>Ambleminae</taxon>
        <taxon>Lampsilini</taxon>
        <taxon>Potamilus</taxon>
    </lineage>
</organism>
<feature type="chain" id="PRO_5042116123" evidence="1">
    <location>
        <begin position="21"/>
        <end position="225"/>
    </location>
</feature>
<dbReference type="AlphaFoldDB" id="A0AAE0T8K7"/>
<reference evidence="2" key="2">
    <citation type="journal article" date="2021" name="Genome Biol. Evol.">
        <title>Developing a high-quality reference genome for a parasitic bivalve with doubly uniparental inheritance (Bivalvia: Unionida).</title>
        <authorList>
            <person name="Smith C.H."/>
        </authorList>
    </citation>
    <scope>NUCLEOTIDE SEQUENCE</scope>
    <source>
        <strain evidence="2">CHS0354</strain>
        <tissue evidence="2">Mantle</tissue>
    </source>
</reference>
<reference evidence="2" key="3">
    <citation type="submission" date="2023-05" db="EMBL/GenBank/DDBJ databases">
        <authorList>
            <person name="Smith C.H."/>
        </authorList>
    </citation>
    <scope>NUCLEOTIDE SEQUENCE</scope>
    <source>
        <strain evidence="2">CHS0354</strain>
        <tissue evidence="2">Mantle</tissue>
    </source>
</reference>
<sequence length="225" mass="25619">MAFNIFLCVMLGLSVQRVVGSCDNVTLNEIKTLQESFHSFNLNNNFTEVYYFICSDKMQQDLVKLASKLEPCLDDIMDYHNPLWRDLSVPYMRRVVKKVSQQYISGVCHTFQDVLPHMECIWNMLVSLQNRSDLLQSLSTCLWNQPAEEPCSIINVVVEVGAHCILDIIDAECPEAQDAAPAFLDDVLKIMPKDCTPRQRTNAVDAVMRSRLIAMVFGILIPAWI</sequence>
<dbReference type="EMBL" id="JAEAOA010001978">
    <property type="protein sequence ID" value="KAK3605769.1"/>
    <property type="molecule type" value="Genomic_DNA"/>
</dbReference>